<evidence type="ECO:0000259" key="1">
    <source>
        <dbReference type="Pfam" id="PF14534"/>
    </source>
</evidence>
<gene>
    <name evidence="2" type="ORF">J2W36_003147</name>
</gene>
<dbReference type="Pfam" id="PF14534">
    <property type="entry name" value="DUF4440"/>
    <property type="match status" value="1"/>
</dbReference>
<name>A0ABT9S951_9BURK</name>
<comment type="caution">
    <text evidence="2">The sequence shown here is derived from an EMBL/GenBank/DDBJ whole genome shotgun (WGS) entry which is preliminary data.</text>
</comment>
<feature type="domain" description="DUF4440" evidence="1">
    <location>
        <begin position="4"/>
        <end position="112"/>
    </location>
</feature>
<dbReference type="RefSeq" id="WP_307690667.1">
    <property type="nucleotide sequence ID" value="NZ_JAUSRO010000009.1"/>
</dbReference>
<protein>
    <submittedName>
        <fullName evidence="2">Ketosteroid isomerase-like protein</fullName>
    </submittedName>
</protein>
<evidence type="ECO:0000313" key="3">
    <source>
        <dbReference type="Proteomes" id="UP001226867"/>
    </source>
</evidence>
<evidence type="ECO:0000313" key="2">
    <source>
        <dbReference type="EMBL" id="MDP9900881.1"/>
    </source>
</evidence>
<dbReference type="InterPro" id="IPR027843">
    <property type="entry name" value="DUF4440"/>
</dbReference>
<proteinExistence type="predicted"/>
<accession>A0ABT9S951</accession>
<dbReference type="Proteomes" id="UP001226867">
    <property type="component" value="Unassembled WGS sequence"/>
</dbReference>
<reference evidence="2 3" key="1">
    <citation type="submission" date="2023-07" db="EMBL/GenBank/DDBJ databases">
        <title>Sorghum-associated microbial communities from plants grown in Nebraska, USA.</title>
        <authorList>
            <person name="Schachtman D."/>
        </authorList>
    </citation>
    <scope>NUCLEOTIDE SEQUENCE [LARGE SCALE GENOMIC DNA]</scope>
    <source>
        <strain evidence="2 3">DS1607</strain>
    </source>
</reference>
<keyword evidence="3" id="KW-1185">Reference proteome</keyword>
<dbReference type="EMBL" id="JAUSRO010000009">
    <property type="protein sequence ID" value="MDP9900881.1"/>
    <property type="molecule type" value="Genomic_DNA"/>
</dbReference>
<dbReference type="Gene3D" id="3.10.450.50">
    <property type="match status" value="1"/>
</dbReference>
<dbReference type="InterPro" id="IPR032710">
    <property type="entry name" value="NTF2-like_dom_sf"/>
</dbReference>
<dbReference type="SUPFAM" id="SSF54427">
    <property type="entry name" value="NTF2-like"/>
    <property type="match status" value="1"/>
</dbReference>
<sequence length="128" mass="13934">MNDVRALSDRRVAHLLAGNLAGMAEPLDDALVYVHSTGLVQGKEGVRAFFAEVLQVTGLQRILRFESAGEGFVCLGFEQTLDAQLRREPGRSIQARAYFSELWRDVGGAWRLVHAQSTALPAPAQGQG</sequence>
<organism evidence="2 3">
    <name type="scientific">Variovorax ginsengisoli</name>
    <dbReference type="NCBI Taxonomy" id="363844"/>
    <lineage>
        <taxon>Bacteria</taxon>
        <taxon>Pseudomonadati</taxon>
        <taxon>Pseudomonadota</taxon>
        <taxon>Betaproteobacteria</taxon>
        <taxon>Burkholderiales</taxon>
        <taxon>Comamonadaceae</taxon>
        <taxon>Variovorax</taxon>
    </lineage>
</organism>